<evidence type="ECO:0000256" key="1">
    <source>
        <dbReference type="ARBA" id="ARBA00004429"/>
    </source>
</evidence>
<keyword evidence="4" id="KW-0997">Cell inner membrane</keyword>
<comment type="similarity">
    <text evidence="2">Belongs to the UPF0283 family.</text>
</comment>
<evidence type="ECO:0000313" key="10">
    <source>
        <dbReference type="Proteomes" id="UP001595962"/>
    </source>
</evidence>
<dbReference type="RefSeq" id="WP_377332706.1">
    <property type="nucleotide sequence ID" value="NZ_JBHSGB010000006.1"/>
</dbReference>
<accession>A0ABV9JK88</accession>
<organism evidence="9 10">
    <name type="scientific">Rheinheimera marina</name>
    <dbReference type="NCBI Taxonomy" id="1774958"/>
    <lineage>
        <taxon>Bacteria</taxon>
        <taxon>Pseudomonadati</taxon>
        <taxon>Pseudomonadota</taxon>
        <taxon>Gammaproteobacteria</taxon>
        <taxon>Chromatiales</taxon>
        <taxon>Chromatiaceae</taxon>
        <taxon>Rheinheimera</taxon>
    </lineage>
</organism>
<evidence type="ECO:0000256" key="5">
    <source>
        <dbReference type="ARBA" id="ARBA00022692"/>
    </source>
</evidence>
<feature type="transmembrane region" description="Helical" evidence="8">
    <location>
        <begin position="51"/>
        <end position="71"/>
    </location>
</feature>
<dbReference type="NCBIfam" id="TIGR01620">
    <property type="entry name" value="hyp_HI0043"/>
    <property type="match status" value="1"/>
</dbReference>
<sequence>MKPLKPAVEFETELQPQAKTLPVQAEEFKADDFVKTQPEPAGPAVQPSRSLARWLALSLLSVSAYGVWQLIDTLLQLVRQPGPGTFFSAAVALSLTGLVLFLLGREYRLWRRLQQGAKWQQSAERISQSMQYGEALPLCEQMVRQLPAAPASEQLFRRQVRAEHSDKEVLQLFDLTVLKPLDKQVQQQIHQAAADTSLAVALSPFVLADLLLVLWRSSRMLRQIAESYGASVGQLRSLLLIKRLFASLVWAGGSELALDLSADFIGTELTSRLSARAGQGLIAGLLVARLGLAAQHLLRPVPLPEQEKLSLSQLGRALVLRLSGKAHQ</sequence>
<keyword evidence="10" id="KW-1185">Reference proteome</keyword>
<comment type="caution">
    <text evidence="9">The sequence shown here is derived from an EMBL/GenBank/DDBJ whole genome shotgun (WGS) entry which is preliminary data.</text>
</comment>
<dbReference type="Pfam" id="PF05128">
    <property type="entry name" value="DUF697"/>
    <property type="match status" value="1"/>
</dbReference>
<evidence type="ECO:0000256" key="2">
    <source>
        <dbReference type="ARBA" id="ARBA00008255"/>
    </source>
</evidence>
<evidence type="ECO:0000256" key="7">
    <source>
        <dbReference type="ARBA" id="ARBA00023136"/>
    </source>
</evidence>
<evidence type="ECO:0000313" key="9">
    <source>
        <dbReference type="EMBL" id="MFC4654666.1"/>
    </source>
</evidence>
<keyword evidence="3" id="KW-1003">Cell membrane</keyword>
<comment type="subcellular location">
    <subcellularLocation>
        <location evidence="1">Cell inner membrane</location>
        <topology evidence="1">Multi-pass membrane protein</topology>
    </subcellularLocation>
</comment>
<gene>
    <name evidence="9" type="ORF">ACFO3I_06485</name>
</gene>
<evidence type="ECO:0000256" key="4">
    <source>
        <dbReference type="ARBA" id="ARBA00022519"/>
    </source>
</evidence>
<dbReference type="InterPro" id="IPR021147">
    <property type="entry name" value="DUF697"/>
</dbReference>
<dbReference type="Proteomes" id="UP001595962">
    <property type="component" value="Unassembled WGS sequence"/>
</dbReference>
<keyword evidence="7 8" id="KW-0472">Membrane</keyword>
<dbReference type="EMBL" id="JBHSGB010000006">
    <property type="protein sequence ID" value="MFC4654666.1"/>
    <property type="molecule type" value="Genomic_DNA"/>
</dbReference>
<dbReference type="PANTHER" id="PTHR39342:SF1">
    <property type="entry name" value="UPF0283 MEMBRANE PROTEIN YCJF"/>
    <property type="match status" value="1"/>
</dbReference>
<keyword evidence="5 8" id="KW-0812">Transmembrane</keyword>
<reference evidence="10" key="1">
    <citation type="journal article" date="2019" name="Int. J. Syst. Evol. Microbiol.">
        <title>The Global Catalogue of Microorganisms (GCM) 10K type strain sequencing project: providing services to taxonomists for standard genome sequencing and annotation.</title>
        <authorList>
            <consortium name="The Broad Institute Genomics Platform"/>
            <consortium name="The Broad Institute Genome Sequencing Center for Infectious Disease"/>
            <person name="Wu L."/>
            <person name="Ma J."/>
        </authorList>
    </citation>
    <scope>NUCLEOTIDE SEQUENCE [LARGE SCALE GENOMIC DNA]</scope>
    <source>
        <strain evidence="10">DT28</strain>
    </source>
</reference>
<evidence type="ECO:0000256" key="8">
    <source>
        <dbReference type="SAM" id="Phobius"/>
    </source>
</evidence>
<feature type="transmembrane region" description="Helical" evidence="8">
    <location>
        <begin position="83"/>
        <end position="103"/>
    </location>
</feature>
<evidence type="ECO:0000256" key="6">
    <source>
        <dbReference type="ARBA" id="ARBA00022989"/>
    </source>
</evidence>
<protein>
    <submittedName>
        <fullName evidence="9">TIGR01620 family protein</fullName>
    </submittedName>
</protein>
<keyword evidence="6 8" id="KW-1133">Transmembrane helix</keyword>
<name>A0ABV9JK88_9GAMM</name>
<dbReference type="PANTHER" id="PTHR39342">
    <property type="entry name" value="UPF0283 MEMBRANE PROTEIN YCJF"/>
    <property type="match status" value="1"/>
</dbReference>
<proteinExistence type="inferred from homology"/>
<evidence type="ECO:0000256" key="3">
    <source>
        <dbReference type="ARBA" id="ARBA00022475"/>
    </source>
</evidence>
<dbReference type="InterPro" id="IPR006507">
    <property type="entry name" value="UPF0283"/>
</dbReference>